<dbReference type="Proteomes" id="UP000001744">
    <property type="component" value="Unassembled WGS sequence"/>
</dbReference>
<dbReference type="PANTHER" id="PTHR24356">
    <property type="entry name" value="SERINE/THREONINE-PROTEIN KINASE"/>
    <property type="match status" value="1"/>
</dbReference>
<dbReference type="GO" id="GO:0007346">
    <property type="term" value="P:regulation of mitotic cell cycle"/>
    <property type="evidence" value="ECO:0000318"/>
    <property type="project" value="GO_Central"/>
</dbReference>
<evidence type="ECO:0000256" key="1">
    <source>
        <dbReference type="ARBA" id="ARBA00012513"/>
    </source>
</evidence>
<name>B6JWD0_SCHJY</name>
<dbReference type="VEuPathDB" id="FungiDB:SJAG_00704"/>
<dbReference type="GO" id="GO:0005524">
    <property type="term" value="F:ATP binding"/>
    <property type="evidence" value="ECO:0007669"/>
    <property type="project" value="UniProtKB-KW"/>
</dbReference>
<evidence type="ECO:0000256" key="7">
    <source>
        <dbReference type="ARBA" id="ARBA00047899"/>
    </source>
</evidence>
<keyword evidence="2" id="KW-0723">Serine/threonine-protein kinase</keyword>
<evidence type="ECO:0000313" key="10">
    <source>
        <dbReference type="EMBL" id="EEB05681.1"/>
    </source>
</evidence>
<keyword evidence="3" id="KW-0808">Transferase</keyword>
<keyword evidence="6" id="KW-0067">ATP-binding</keyword>
<dbReference type="GO" id="GO:0005634">
    <property type="term" value="C:nucleus"/>
    <property type="evidence" value="ECO:0000318"/>
    <property type="project" value="GO_Central"/>
</dbReference>
<dbReference type="PROSITE" id="PS00108">
    <property type="entry name" value="PROTEIN_KINASE_ST"/>
    <property type="match status" value="1"/>
</dbReference>
<dbReference type="InterPro" id="IPR000719">
    <property type="entry name" value="Prot_kinase_dom"/>
</dbReference>
<evidence type="ECO:0000313" key="11">
    <source>
        <dbReference type="JaponicusDB" id="SJAG_00704"/>
    </source>
</evidence>
<evidence type="ECO:0000256" key="5">
    <source>
        <dbReference type="ARBA" id="ARBA00022777"/>
    </source>
</evidence>
<dbReference type="CDD" id="cd05579">
    <property type="entry name" value="STKc_MAST_like"/>
    <property type="match status" value="1"/>
</dbReference>
<dbReference type="GO" id="GO:0004674">
    <property type="term" value="F:protein serine/threonine kinase activity"/>
    <property type="evidence" value="ECO:0000318"/>
    <property type="project" value="GO_Central"/>
</dbReference>
<sequence>MVTPTFDLFKQTVINELPLRIVTKFDGTIMHASTFFYQFMRLHTLKNSNIRHFLWSEKDKRNITKESAWLTEHQDKMATLHVRLKCCDYPHVSETEMQFLYLSGENCHPIDMFCRAAVTELPGNENYGISWIFKCMYSKMLPNSSLLYGDLLDSLGIGIFILDEYVQKAVMNRVHSIAPPSKARCYICEQLLPQWYYELHTDFCVICHDVIYELEELQKQFQVKLATVNTIKQDADHNLFDYNGNVTLISKNMLPEFRLTVDTNETVVLKPKSLKETLDILTQELNKMINLCNYSKVVYFPDPSNNEKIMSMLLQKSLVWDFKCKVKSDLSKMLHDIRHSITKKNEALLRMKNNVKLFGLVLQDTDFKIRHFASLRSIEFIPSNLSYHTHSRKFYQSINILENTNTKGTMSKSCSYVPQNSFKRSGLSQSMKKRCPFQRSFSDTSCTLAFNHSRTCVRLKNNRAHTERAFLDDLSVYALSKIVAENSCSDTIQSLVWSLALPKLEDLVLSKFPQPCIQDFQVIKTINRGAFGSVFLAKKKSTDVLFAIKIVRKADLTNANTLKNVINERNITKMYQLSSSIVKLFYAFESKSFICYVLEYMNGGDCFSLLSNLGALPEDWVRYYMAQLCYAVANIHEHGIIHHDIKPSNILIDSEGHMKLTDFGLSTFLGTNTDYKHKSTFIRSHTRSRSVDITNSTKKSDLCCRLENVHIKCADEAIYSLLDCSILTDSCQKHRTRVAGTPSYLSPEAIEGDITTEMVDWWALGCVMFEMLFGRPPFVAENVNDLFNNIVNQPIMWPKNKDACSKEAIEMVTQLLDKNPCKRLGVAGFIQIQNLSFFKDFEWSSILTNTGPFVPKTMDPEALDYFKVPNYKHMCENTFEELQGDAVALQKCQSMDSSTTQSTQKSSTCTDISPITFSGTRCFVSTNEQGSFLSIPLLSVFHYSNLGALCTCNKEILKSFAVTYRQIIERHEAKSCFSLSKFCSSSL</sequence>
<comment type="catalytic activity">
    <reaction evidence="7">
        <text>L-threonyl-[protein] + ATP = O-phospho-L-threonyl-[protein] + ADP + H(+)</text>
        <dbReference type="Rhea" id="RHEA:46608"/>
        <dbReference type="Rhea" id="RHEA-COMP:11060"/>
        <dbReference type="Rhea" id="RHEA-COMP:11605"/>
        <dbReference type="ChEBI" id="CHEBI:15378"/>
        <dbReference type="ChEBI" id="CHEBI:30013"/>
        <dbReference type="ChEBI" id="CHEBI:30616"/>
        <dbReference type="ChEBI" id="CHEBI:61977"/>
        <dbReference type="ChEBI" id="CHEBI:456216"/>
        <dbReference type="EC" id="2.7.11.1"/>
    </reaction>
</comment>
<keyword evidence="4" id="KW-0547">Nucleotide-binding</keyword>
<keyword evidence="5 10" id="KW-0418">Kinase</keyword>
<dbReference type="JaponicusDB" id="SJAG_00704">
    <property type="gene designation" value="ppk31"/>
</dbReference>
<dbReference type="AlphaFoldDB" id="B6JWD0"/>
<proteinExistence type="predicted"/>
<evidence type="ECO:0000256" key="6">
    <source>
        <dbReference type="ARBA" id="ARBA00022840"/>
    </source>
</evidence>
<dbReference type="InterPro" id="IPR008271">
    <property type="entry name" value="Ser/Thr_kinase_AS"/>
</dbReference>
<keyword evidence="12" id="KW-1185">Reference proteome</keyword>
<dbReference type="GeneID" id="7052122"/>
<dbReference type="Pfam" id="PF00069">
    <property type="entry name" value="Pkinase"/>
    <property type="match status" value="2"/>
</dbReference>
<evidence type="ECO:0000256" key="3">
    <source>
        <dbReference type="ARBA" id="ARBA00022679"/>
    </source>
</evidence>
<dbReference type="GO" id="GO:0005737">
    <property type="term" value="C:cytoplasm"/>
    <property type="evidence" value="ECO:0000318"/>
    <property type="project" value="GO_Central"/>
</dbReference>
<dbReference type="Gene3D" id="3.30.200.20">
    <property type="entry name" value="Phosphorylase Kinase, domain 1"/>
    <property type="match status" value="2"/>
</dbReference>
<evidence type="ECO:0000259" key="9">
    <source>
        <dbReference type="PROSITE" id="PS50011"/>
    </source>
</evidence>
<dbReference type="EMBL" id="KE651166">
    <property type="protein sequence ID" value="EEB05681.1"/>
    <property type="molecule type" value="Genomic_DNA"/>
</dbReference>
<dbReference type="RefSeq" id="XP_002171974.1">
    <property type="nucleotide sequence ID" value="XM_002171938.2"/>
</dbReference>
<evidence type="ECO:0000256" key="4">
    <source>
        <dbReference type="ARBA" id="ARBA00022741"/>
    </source>
</evidence>
<dbReference type="eggNOG" id="KOG0605">
    <property type="taxonomic scope" value="Eukaryota"/>
</dbReference>
<gene>
    <name evidence="11" type="primary">ppk31</name>
    <name evidence="10" type="ORF">SJAG_00704</name>
</gene>
<dbReference type="EC" id="2.7.11.1" evidence="1"/>
<dbReference type="OrthoDB" id="5367899at2759"/>
<dbReference type="InterPro" id="IPR050236">
    <property type="entry name" value="Ser_Thr_kinase_AGC"/>
</dbReference>
<dbReference type="PANTHER" id="PTHR24356:SF413">
    <property type="entry name" value="SERINE_THREONINE-PROTEIN KINASE CEK1-RELATED"/>
    <property type="match status" value="1"/>
</dbReference>
<accession>B6JWD0</accession>
<feature type="domain" description="Protein kinase" evidence="9">
    <location>
        <begin position="520"/>
        <end position="838"/>
    </location>
</feature>
<dbReference type="Gene3D" id="1.10.510.10">
    <property type="entry name" value="Transferase(Phosphotransferase) domain 1"/>
    <property type="match status" value="2"/>
</dbReference>
<evidence type="ECO:0000313" key="12">
    <source>
        <dbReference type="Proteomes" id="UP000001744"/>
    </source>
</evidence>
<evidence type="ECO:0000256" key="2">
    <source>
        <dbReference type="ARBA" id="ARBA00022527"/>
    </source>
</evidence>
<dbReference type="STRING" id="402676.B6JWD0"/>
<dbReference type="HOGENOM" id="CLU_306328_0_0_1"/>
<dbReference type="OMA" id="ESEGFFC"/>
<reference evidence="10 12" key="1">
    <citation type="journal article" date="2011" name="Science">
        <title>Comparative functional genomics of the fission yeasts.</title>
        <authorList>
            <person name="Rhind N."/>
            <person name="Chen Z."/>
            <person name="Yassour M."/>
            <person name="Thompson D.A."/>
            <person name="Haas B.J."/>
            <person name="Habib N."/>
            <person name="Wapinski I."/>
            <person name="Roy S."/>
            <person name="Lin M.F."/>
            <person name="Heiman D.I."/>
            <person name="Young S.K."/>
            <person name="Furuya K."/>
            <person name="Guo Y."/>
            <person name="Pidoux A."/>
            <person name="Chen H.M."/>
            <person name="Robbertse B."/>
            <person name="Goldberg J.M."/>
            <person name="Aoki K."/>
            <person name="Bayne E.H."/>
            <person name="Berlin A.M."/>
            <person name="Desjardins C.A."/>
            <person name="Dobbs E."/>
            <person name="Dukaj L."/>
            <person name="Fan L."/>
            <person name="FitzGerald M.G."/>
            <person name="French C."/>
            <person name="Gujja S."/>
            <person name="Hansen K."/>
            <person name="Keifenheim D."/>
            <person name="Levin J.Z."/>
            <person name="Mosher R.A."/>
            <person name="Mueller C.A."/>
            <person name="Pfiffner J."/>
            <person name="Priest M."/>
            <person name="Russ C."/>
            <person name="Smialowska A."/>
            <person name="Swoboda P."/>
            <person name="Sykes S.M."/>
            <person name="Vaughn M."/>
            <person name="Vengrova S."/>
            <person name="Yoder R."/>
            <person name="Zeng Q."/>
            <person name="Allshire R."/>
            <person name="Baulcombe D."/>
            <person name="Birren B.W."/>
            <person name="Brown W."/>
            <person name="Ekwall K."/>
            <person name="Kellis M."/>
            <person name="Leatherwood J."/>
            <person name="Levin H."/>
            <person name="Margalit H."/>
            <person name="Martienssen R."/>
            <person name="Nieduszynski C.A."/>
            <person name="Spatafora J.W."/>
            <person name="Friedman N."/>
            <person name="Dalgaard J.Z."/>
            <person name="Baumann P."/>
            <person name="Niki H."/>
            <person name="Regev A."/>
            <person name="Nusbaum C."/>
        </authorList>
    </citation>
    <scope>NUCLEOTIDE SEQUENCE [LARGE SCALE GENOMIC DNA]</scope>
    <source>
        <strain evidence="12">yFS275 / FY16936</strain>
    </source>
</reference>
<protein>
    <recommendedName>
        <fullName evidence="1">non-specific serine/threonine protein kinase</fullName>
        <ecNumber evidence="1">2.7.11.1</ecNumber>
    </recommendedName>
</protein>
<dbReference type="SUPFAM" id="SSF56112">
    <property type="entry name" value="Protein kinase-like (PK-like)"/>
    <property type="match status" value="1"/>
</dbReference>
<dbReference type="InterPro" id="IPR011009">
    <property type="entry name" value="Kinase-like_dom_sf"/>
</dbReference>
<dbReference type="SMART" id="SM00220">
    <property type="entry name" value="S_TKc"/>
    <property type="match status" value="1"/>
</dbReference>
<comment type="catalytic activity">
    <reaction evidence="8">
        <text>L-seryl-[protein] + ATP = O-phospho-L-seryl-[protein] + ADP + H(+)</text>
        <dbReference type="Rhea" id="RHEA:17989"/>
        <dbReference type="Rhea" id="RHEA-COMP:9863"/>
        <dbReference type="Rhea" id="RHEA-COMP:11604"/>
        <dbReference type="ChEBI" id="CHEBI:15378"/>
        <dbReference type="ChEBI" id="CHEBI:29999"/>
        <dbReference type="ChEBI" id="CHEBI:30616"/>
        <dbReference type="ChEBI" id="CHEBI:83421"/>
        <dbReference type="ChEBI" id="CHEBI:456216"/>
        <dbReference type="EC" id="2.7.11.1"/>
    </reaction>
</comment>
<organism evidence="10 12">
    <name type="scientific">Schizosaccharomyces japonicus (strain yFS275 / FY16936)</name>
    <name type="common">Fission yeast</name>
    <dbReference type="NCBI Taxonomy" id="402676"/>
    <lineage>
        <taxon>Eukaryota</taxon>
        <taxon>Fungi</taxon>
        <taxon>Dikarya</taxon>
        <taxon>Ascomycota</taxon>
        <taxon>Taphrinomycotina</taxon>
        <taxon>Schizosaccharomycetes</taxon>
        <taxon>Schizosaccharomycetales</taxon>
        <taxon>Schizosaccharomycetaceae</taxon>
        <taxon>Schizosaccharomyces</taxon>
    </lineage>
</organism>
<dbReference type="GO" id="GO:0035556">
    <property type="term" value="P:intracellular signal transduction"/>
    <property type="evidence" value="ECO:0000318"/>
    <property type="project" value="GO_Central"/>
</dbReference>
<dbReference type="PROSITE" id="PS50011">
    <property type="entry name" value="PROTEIN_KINASE_DOM"/>
    <property type="match status" value="1"/>
</dbReference>
<evidence type="ECO:0000256" key="8">
    <source>
        <dbReference type="ARBA" id="ARBA00048679"/>
    </source>
</evidence>